<comment type="function">
    <text evidence="7">Required for disulfide bond formation in some periplasmic proteins. Acts by transferring its disulfide bond to other proteins and is reduced in the process.</text>
</comment>
<dbReference type="SUPFAM" id="SSF54423">
    <property type="entry name" value="DsbC/DsbG N-terminal domain-like"/>
    <property type="match status" value="1"/>
</dbReference>
<dbReference type="Gene3D" id="3.40.30.10">
    <property type="entry name" value="Glutaredoxin"/>
    <property type="match status" value="1"/>
</dbReference>
<dbReference type="RefSeq" id="WP_058028867.1">
    <property type="nucleotide sequence ID" value="NZ_CP013187.1"/>
</dbReference>
<name>A0A0S2JYN6_9GAMM</name>
<evidence type="ECO:0000256" key="4">
    <source>
        <dbReference type="ARBA" id="ARBA00022764"/>
    </source>
</evidence>
<keyword evidence="6 7" id="KW-0676">Redox-active center</keyword>
<proteinExistence type="inferred from homology"/>
<comment type="subcellular location">
    <subcellularLocation>
        <location evidence="1 7">Periplasm</location>
    </subcellularLocation>
</comment>
<dbReference type="STRING" id="161398.PP2015_585"/>
<evidence type="ECO:0000259" key="8">
    <source>
        <dbReference type="Pfam" id="PF10411"/>
    </source>
</evidence>
<keyword evidence="5" id="KW-1015">Disulfide bond</keyword>
<keyword evidence="3 7" id="KW-0732">Signal</keyword>
<dbReference type="Gene3D" id="3.10.450.70">
    <property type="entry name" value="Disulphide bond isomerase, DsbC/G, N-terminal"/>
    <property type="match status" value="1"/>
</dbReference>
<evidence type="ECO:0000256" key="2">
    <source>
        <dbReference type="ARBA" id="ARBA00009813"/>
    </source>
</evidence>
<feature type="signal peptide" evidence="7">
    <location>
        <begin position="1"/>
        <end position="18"/>
    </location>
</feature>
<reference evidence="10 11" key="1">
    <citation type="submission" date="2015-11" db="EMBL/GenBank/DDBJ databases">
        <authorList>
            <person name="Zhang Y."/>
            <person name="Guo Z."/>
        </authorList>
    </citation>
    <scope>NUCLEOTIDE SEQUENCE [LARGE SCALE GENOMIC DNA]</scope>
    <source>
        <strain evidence="10 11">KCTC 12086</strain>
    </source>
</reference>
<dbReference type="InterPro" id="IPR051470">
    <property type="entry name" value="Thiol:disulfide_interchange"/>
</dbReference>
<evidence type="ECO:0000313" key="10">
    <source>
        <dbReference type="EMBL" id="ALO41105.1"/>
    </source>
</evidence>
<dbReference type="OrthoDB" id="12976at2"/>
<dbReference type="InterPro" id="IPR036249">
    <property type="entry name" value="Thioredoxin-like_sf"/>
</dbReference>
<dbReference type="PATRIC" id="fig|161398.10.peg.593"/>
<comment type="similarity">
    <text evidence="2 7">Belongs to the thioredoxin family. DsbC subfamily.</text>
</comment>
<dbReference type="InterPro" id="IPR033954">
    <property type="entry name" value="DiS-bond_Isoase_DsbC/G"/>
</dbReference>
<dbReference type="PANTHER" id="PTHR35272:SF3">
    <property type="entry name" value="THIOL:DISULFIDE INTERCHANGE PROTEIN DSBC"/>
    <property type="match status" value="1"/>
</dbReference>
<dbReference type="GO" id="GO:0042597">
    <property type="term" value="C:periplasmic space"/>
    <property type="evidence" value="ECO:0007669"/>
    <property type="project" value="UniProtKB-SubCell"/>
</dbReference>
<evidence type="ECO:0000256" key="7">
    <source>
        <dbReference type="RuleBase" id="RU364038"/>
    </source>
</evidence>
<evidence type="ECO:0000256" key="3">
    <source>
        <dbReference type="ARBA" id="ARBA00022729"/>
    </source>
</evidence>
<dbReference type="AlphaFoldDB" id="A0A0S2JYN6"/>
<feature type="domain" description="Thioredoxin-like fold" evidence="9">
    <location>
        <begin position="116"/>
        <end position="240"/>
    </location>
</feature>
<dbReference type="SUPFAM" id="SSF52833">
    <property type="entry name" value="Thioredoxin-like"/>
    <property type="match status" value="1"/>
</dbReference>
<sequence length="245" mass="26237">MKKLILAAAMALSTGAMAEQVTAPLADAVETKVSPIETQLNNLGLTVKAIQDSPVAGLSTVLTDKGVFYVSPDGRYLVQGTMIDVENRENLTESALSGVRKDGVTEYEDSMIVYKAENEKHQITVFTDITCGYCRKLHRELDDYLNAGITVKYLAFPRGGLRGKGYKDLMNVWCSEDAAKALTEAKAGEEVAEVKNCSAPVAEHYQLGQSFGISGTPAIILEDGSIIPGYQPAAALAQALDGKKS</sequence>
<dbReference type="EMBL" id="CP013187">
    <property type="protein sequence ID" value="ALO41105.1"/>
    <property type="molecule type" value="Genomic_DNA"/>
</dbReference>
<evidence type="ECO:0000313" key="11">
    <source>
        <dbReference type="Proteomes" id="UP000061457"/>
    </source>
</evidence>
<dbReference type="GO" id="GO:0016853">
    <property type="term" value="F:isomerase activity"/>
    <property type="evidence" value="ECO:0007669"/>
    <property type="project" value="UniProtKB-KW"/>
</dbReference>
<dbReference type="CDD" id="cd03020">
    <property type="entry name" value="DsbA_DsbC_DsbG"/>
    <property type="match status" value="1"/>
</dbReference>
<accession>A0A0S2JYN6</accession>
<dbReference type="PANTHER" id="PTHR35272">
    <property type="entry name" value="THIOL:DISULFIDE INTERCHANGE PROTEIN DSBC-RELATED"/>
    <property type="match status" value="1"/>
</dbReference>
<protein>
    <recommendedName>
        <fullName evidence="7">Thiol:disulfide interchange protein</fullName>
    </recommendedName>
</protein>
<organism evidence="10 11">
    <name type="scientific">Pseudoalteromonas phenolica</name>
    <dbReference type="NCBI Taxonomy" id="161398"/>
    <lineage>
        <taxon>Bacteria</taxon>
        <taxon>Pseudomonadati</taxon>
        <taxon>Pseudomonadota</taxon>
        <taxon>Gammaproteobacteria</taxon>
        <taxon>Alteromonadales</taxon>
        <taxon>Pseudoalteromonadaceae</taxon>
        <taxon>Pseudoalteromonas</taxon>
    </lineage>
</organism>
<keyword evidence="10" id="KW-0413">Isomerase</keyword>
<dbReference type="Proteomes" id="UP000061457">
    <property type="component" value="Chromosome I"/>
</dbReference>
<dbReference type="InterPro" id="IPR012336">
    <property type="entry name" value="Thioredoxin-like_fold"/>
</dbReference>
<evidence type="ECO:0000259" key="9">
    <source>
        <dbReference type="Pfam" id="PF13098"/>
    </source>
</evidence>
<dbReference type="NCBIfam" id="NF008129">
    <property type="entry name" value="PRK10877.1"/>
    <property type="match status" value="1"/>
</dbReference>
<gene>
    <name evidence="10" type="ORF">PP2015_585</name>
</gene>
<dbReference type="InterPro" id="IPR018950">
    <property type="entry name" value="DiS-bond_isomerase_DsbC/G_N"/>
</dbReference>
<feature type="domain" description="Disulphide bond isomerase DsbC/G N-terminal" evidence="8">
    <location>
        <begin position="32"/>
        <end position="93"/>
    </location>
</feature>
<feature type="chain" id="PRO_5010004000" description="Thiol:disulfide interchange protein" evidence="7">
    <location>
        <begin position="19"/>
        <end position="245"/>
    </location>
</feature>
<evidence type="ECO:0000256" key="5">
    <source>
        <dbReference type="ARBA" id="ARBA00023157"/>
    </source>
</evidence>
<keyword evidence="11" id="KW-1185">Reference proteome</keyword>
<evidence type="ECO:0000256" key="6">
    <source>
        <dbReference type="ARBA" id="ARBA00023284"/>
    </source>
</evidence>
<dbReference type="Pfam" id="PF10411">
    <property type="entry name" value="DsbC_N"/>
    <property type="match status" value="1"/>
</dbReference>
<dbReference type="Pfam" id="PF13098">
    <property type="entry name" value="Thioredoxin_2"/>
    <property type="match status" value="1"/>
</dbReference>
<dbReference type="InterPro" id="IPR009094">
    <property type="entry name" value="DiS-bond_isomerase_DsbC/G_N_sf"/>
</dbReference>
<dbReference type="KEGG" id="pphe:PP2015_585"/>
<evidence type="ECO:0000256" key="1">
    <source>
        <dbReference type="ARBA" id="ARBA00004418"/>
    </source>
</evidence>
<keyword evidence="4 7" id="KW-0574">Periplasm</keyword>